<feature type="region of interest" description="Disordered" evidence="1">
    <location>
        <begin position="243"/>
        <end position="284"/>
    </location>
</feature>
<name>A0A6A6Q8W3_9PEZI</name>
<feature type="compositionally biased region" description="Acidic residues" evidence="1">
    <location>
        <begin position="145"/>
        <end position="161"/>
    </location>
</feature>
<gene>
    <name evidence="2" type="ORF">BU16DRAFT_568052</name>
</gene>
<feature type="compositionally biased region" description="Polar residues" evidence="1">
    <location>
        <begin position="121"/>
        <end position="133"/>
    </location>
</feature>
<feature type="region of interest" description="Disordered" evidence="1">
    <location>
        <begin position="1"/>
        <end position="22"/>
    </location>
</feature>
<dbReference type="GO" id="GO:0005634">
    <property type="term" value="C:nucleus"/>
    <property type="evidence" value="ECO:0007669"/>
    <property type="project" value="InterPro"/>
</dbReference>
<evidence type="ECO:0000313" key="3">
    <source>
        <dbReference type="Proteomes" id="UP000799750"/>
    </source>
</evidence>
<dbReference type="Pfam" id="PF10384">
    <property type="entry name" value="Scm3"/>
    <property type="match status" value="1"/>
</dbReference>
<sequence length="284" mass="31015">MDQRPISNRTHSSLPEEQPPSECAERIAANKGKLGEALLAIALKYQNDPTISDKINLQTWDIVENNGHLENLPRDRLWRQTWTYARGSSQEQTSKAERHNNGFAKGSSEEQAFEAEKDDSNNAGGPSQEQTFKAQRHDDSFTEGSSEEQAFEAEKDDESDAEGSSQKRAFKAKRDNAKDADNATGYEAAAKMLQNSIACQVTAFLETWKEVPPHLMGFLITSSPSADMTPTFVPSSSSSSIEKAVSNAAPVPIDRPTTSTSDSQQVVLSAPPANTQSVGTTRLH</sequence>
<feature type="region of interest" description="Disordered" evidence="1">
    <location>
        <begin position="86"/>
        <end position="178"/>
    </location>
</feature>
<proteinExistence type="predicted"/>
<dbReference type="Proteomes" id="UP000799750">
    <property type="component" value="Unassembled WGS sequence"/>
</dbReference>
<organism evidence="2 3">
    <name type="scientific">Lophium mytilinum</name>
    <dbReference type="NCBI Taxonomy" id="390894"/>
    <lineage>
        <taxon>Eukaryota</taxon>
        <taxon>Fungi</taxon>
        <taxon>Dikarya</taxon>
        <taxon>Ascomycota</taxon>
        <taxon>Pezizomycotina</taxon>
        <taxon>Dothideomycetes</taxon>
        <taxon>Pleosporomycetidae</taxon>
        <taxon>Mytilinidiales</taxon>
        <taxon>Mytilinidiaceae</taxon>
        <taxon>Lophium</taxon>
    </lineage>
</organism>
<dbReference type="AlphaFoldDB" id="A0A6A6Q8W3"/>
<evidence type="ECO:0000256" key="1">
    <source>
        <dbReference type="SAM" id="MobiDB-lite"/>
    </source>
</evidence>
<dbReference type="InterPro" id="IPR009072">
    <property type="entry name" value="Histone-fold"/>
</dbReference>
<dbReference type="InterPro" id="IPR018465">
    <property type="entry name" value="Scm3/HJURP"/>
</dbReference>
<dbReference type="Gene3D" id="1.10.20.10">
    <property type="entry name" value="Histone, subunit A"/>
    <property type="match status" value="1"/>
</dbReference>
<dbReference type="GO" id="GO:0042393">
    <property type="term" value="F:histone binding"/>
    <property type="evidence" value="ECO:0007669"/>
    <property type="project" value="InterPro"/>
</dbReference>
<accession>A0A6A6Q8W3</accession>
<feature type="compositionally biased region" description="Polar residues" evidence="1">
    <location>
        <begin position="1"/>
        <end position="15"/>
    </location>
</feature>
<feature type="compositionally biased region" description="Polar residues" evidence="1">
    <location>
        <begin position="256"/>
        <end position="284"/>
    </location>
</feature>
<reference evidence="2" key="1">
    <citation type="journal article" date="2020" name="Stud. Mycol.">
        <title>101 Dothideomycetes genomes: a test case for predicting lifestyles and emergence of pathogens.</title>
        <authorList>
            <person name="Haridas S."/>
            <person name="Albert R."/>
            <person name="Binder M."/>
            <person name="Bloem J."/>
            <person name="Labutti K."/>
            <person name="Salamov A."/>
            <person name="Andreopoulos B."/>
            <person name="Baker S."/>
            <person name="Barry K."/>
            <person name="Bills G."/>
            <person name="Bluhm B."/>
            <person name="Cannon C."/>
            <person name="Castanera R."/>
            <person name="Culley D."/>
            <person name="Daum C."/>
            <person name="Ezra D."/>
            <person name="Gonzalez J."/>
            <person name="Henrissat B."/>
            <person name="Kuo A."/>
            <person name="Liang C."/>
            <person name="Lipzen A."/>
            <person name="Lutzoni F."/>
            <person name="Magnuson J."/>
            <person name="Mondo S."/>
            <person name="Nolan M."/>
            <person name="Ohm R."/>
            <person name="Pangilinan J."/>
            <person name="Park H.-J."/>
            <person name="Ramirez L."/>
            <person name="Alfaro M."/>
            <person name="Sun H."/>
            <person name="Tritt A."/>
            <person name="Yoshinaga Y."/>
            <person name="Zwiers L.-H."/>
            <person name="Turgeon B."/>
            <person name="Goodwin S."/>
            <person name="Spatafora J."/>
            <person name="Crous P."/>
            <person name="Grigoriev I."/>
        </authorList>
    </citation>
    <scope>NUCLEOTIDE SEQUENCE</scope>
    <source>
        <strain evidence="2">CBS 269.34</strain>
    </source>
</reference>
<keyword evidence="3" id="KW-1185">Reference proteome</keyword>
<evidence type="ECO:0000313" key="2">
    <source>
        <dbReference type="EMBL" id="KAF2488755.1"/>
    </source>
</evidence>
<protein>
    <submittedName>
        <fullName evidence="2">Uncharacterized protein</fullName>
    </submittedName>
</protein>
<dbReference type="EMBL" id="MU004201">
    <property type="protein sequence ID" value="KAF2488755.1"/>
    <property type="molecule type" value="Genomic_DNA"/>
</dbReference>
<dbReference type="GO" id="GO:0046982">
    <property type="term" value="F:protein heterodimerization activity"/>
    <property type="evidence" value="ECO:0007669"/>
    <property type="project" value="InterPro"/>
</dbReference>